<name>A0A6S7GWJ4_PARCT</name>
<accession>A0A6S7GWJ4</accession>
<dbReference type="PANTHER" id="PTHR31424:SF3">
    <property type="entry name" value="RING-TYPE DOMAIN-CONTAINING PROTEIN"/>
    <property type="match status" value="1"/>
</dbReference>
<reference evidence="1" key="1">
    <citation type="submission" date="2020-04" db="EMBL/GenBank/DDBJ databases">
        <authorList>
            <person name="Alioto T."/>
            <person name="Alioto T."/>
            <person name="Gomez Garrido J."/>
        </authorList>
    </citation>
    <scope>NUCLEOTIDE SEQUENCE</scope>
    <source>
        <strain evidence="1">A484AB</strain>
    </source>
</reference>
<evidence type="ECO:0000313" key="1">
    <source>
        <dbReference type="EMBL" id="CAB3996353.1"/>
    </source>
</evidence>
<organism evidence="1 2">
    <name type="scientific">Paramuricea clavata</name>
    <name type="common">Red gorgonian</name>
    <name type="synonym">Violescent sea-whip</name>
    <dbReference type="NCBI Taxonomy" id="317549"/>
    <lineage>
        <taxon>Eukaryota</taxon>
        <taxon>Metazoa</taxon>
        <taxon>Cnidaria</taxon>
        <taxon>Anthozoa</taxon>
        <taxon>Octocorallia</taxon>
        <taxon>Malacalcyonacea</taxon>
        <taxon>Plexauridae</taxon>
        <taxon>Paramuricea</taxon>
    </lineage>
</organism>
<dbReference type="AlphaFoldDB" id="A0A6S7GWJ4"/>
<comment type="caution">
    <text evidence="1">The sequence shown here is derived from an EMBL/GenBank/DDBJ whole genome shotgun (WGS) entry which is preliminary data.</text>
</comment>
<protein>
    <submittedName>
        <fullName evidence="1">Uncharacterized protein</fullName>
    </submittedName>
</protein>
<dbReference type="EMBL" id="CACRXK020002851">
    <property type="protein sequence ID" value="CAB3996353.1"/>
    <property type="molecule type" value="Genomic_DNA"/>
</dbReference>
<evidence type="ECO:0000313" key="2">
    <source>
        <dbReference type="Proteomes" id="UP001152795"/>
    </source>
</evidence>
<keyword evidence="2" id="KW-1185">Reference proteome</keyword>
<proteinExistence type="predicted"/>
<dbReference type="Proteomes" id="UP001152795">
    <property type="component" value="Unassembled WGS sequence"/>
</dbReference>
<dbReference type="PANTHER" id="PTHR31424">
    <property type="entry name" value="PROTEIN CBG23806"/>
    <property type="match status" value="1"/>
</dbReference>
<gene>
    <name evidence="1" type="ORF">PACLA_8A057298</name>
</gene>
<dbReference type="OrthoDB" id="5982080at2759"/>
<sequence length="827" mass="96179">MTSSTAFVWHWMLAGFILVFVLSGIDAANEWNDNQRKSDENSRSYGNPFFVVELNNRLMNDLFKATLKKHKDKGAYTYKAVVLDLIEQLFRHYNVGTVIINERIVADFKTKLWRMDKEMSKAKGGKQKQTLLKKWTNGRLSVWEMKIYYSEVDNIGTKRENNKLNLQKRKLENELDEMGTKVAKLEAQVDKEHNSASLCKKKFKRLCHKVMKMQRKQDGSRGPNKGKKFNEYTKRHQERVRRQLTSDCERSLSFLGTYDFVATEVKVFNTSTEEYEVFKLIESDNVPRPEEDANLLDHINLLLYTKDRFGISNQAYHELSMVCKEMPRSYKIKERIQEINKKWNLFKTPGDSIGVQQSIKCRLQTRLKVLIENGQMKHSPHNKLRVKLSGDGTNVGKHLHVINVTITILEEGSQAMSAEGNHLIAVIKVPEKYDHLFVALGDIRNEVETLLHISVGQEIFHIEWFLGGDWKFLACICGLGAAHATTPCIWCKCPLYDHYDGTKSWSLLDLSKGARTIAEIQELVTKKCQASLKFNVKHAPLFPSIPLDHVIIDPLHLFLRVCDNLINLLILQLRREDAIDKKKVFNDGILDRSKYKHVAGWEKYLNETLNISFNWFICKESRKLKWRDLTGPEKLQLFRNIKIDKVLPTFEDAGKIELLWKNFLIIAELLSSSNQHEINVEEFSMKTKSWLELFLTLYHTKHVTPYMHALVWHVPEFLSLYGTICPFTQQGLEKLNDKTTKDFFRSTNQRGIDALFQLVQKRNRMEHLEDMGFRRQAYSQSCSNCLQKNHNIKTCIVGCDTCHHKPCCSPDHLKKVEGKWMKVCRND</sequence>